<protein>
    <submittedName>
        <fullName evidence="1">Uncharacterized protein</fullName>
    </submittedName>
</protein>
<accession>A0A8S3BQW4</accession>
<organism evidence="1 2">
    <name type="scientific">Rotaria magnacalcarata</name>
    <dbReference type="NCBI Taxonomy" id="392030"/>
    <lineage>
        <taxon>Eukaryota</taxon>
        <taxon>Metazoa</taxon>
        <taxon>Spiralia</taxon>
        <taxon>Gnathifera</taxon>
        <taxon>Rotifera</taxon>
        <taxon>Eurotatoria</taxon>
        <taxon>Bdelloidea</taxon>
        <taxon>Philodinida</taxon>
        <taxon>Philodinidae</taxon>
        <taxon>Rotaria</taxon>
    </lineage>
</organism>
<dbReference type="EMBL" id="CAJOBI010157235">
    <property type="protein sequence ID" value="CAF4836555.1"/>
    <property type="molecule type" value="Genomic_DNA"/>
</dbReference>
<proteinExistence type="predicted"/>
<comment type="caution">
    <text evidence="1">The sequence shown here is derived from an EMBL/GenBank/DDBJ whole genome shotgun (WGS) entry which is preliminary data.</text>
</comment>
<gene>
    <name evidence="1" type="ORF">SMN809_LOCUS48733</name>
</gene>
<dbReference type="AlphaFoldDB" id="A0A8S3BQW4"/>
<reference evidence="1" key="1">
    <citation type="submission" date="2021-02" db="EMBL/GenBank/DDBJ databases">
        <authorList>
            <person name="Nowell W R."/>
        </authorList>
    </citation>
    <scope>NUCLEOTIDE SEQUENCE</scope>
</reference>
<sequence length="211" mass="24717">MVDSIWKDRIERALKHVCRTVDLRQRDDAEPILKNIADQYSDFRRPRMVSESMIENDKASLYTSCSFDEMNGDKLICLLTILPHVDQLPNLFTYVPLQSNFLCDTNTHLSDLLLDEESEDVKNLLISIQCDSLSEQQQTIRSSSSSKRIRRFSRTSIINDRNNEFVFDEEHLLELLKRLKQQSDNNTFLMAVEDETILFDTLISKQFSFRI</sequence>
<name>A0A8S3BQW4_9BILA</name>
<evidence type="ECO:0000313" key="2">
    <source>
        <dbReference type="Proteomes" id="UP000676336"/>
    </source>
</evidence>
<dbReference type="Proteomes" id="UP000676336">
    <property type="component" value="Unassembled WGS sequence"/>
</dbReference>
<evidence type="ECO:0000313" key="1">
    <source>
        <dbReference type="EMBL" id="CAF4836555.1"/>
    </source>
</evidence>